<dbReference type="KEGG" id="tpe:Tpen_0339"/>
<gene>
    <name evidence="1" type="ordered locus">Tpen_0339</name>
</gene>
<dbReference type="STRING" id="368408.Tpen_0339"/>
<dbReference type="SUPFAM" id="SSF103486">
    <property type="entry name" value="V-type ATP synthase subunit C"/>
    <property type="match status" value="1"/>
</dbReference>
<dbReference type="AlphaFoldDB" id="A1RX18"/>
<protein>
    <recommendedName>
        <fullName evidence="3">V-type ATP synthase subunit C</fullName>
    </recommendedName>
</protein>
<organism evidence="1 2">
    <name type="scientific">Thermofilum pendens (strain DSM 2475 / Hrk 5)</name>
    <dbReference type="NCBI Taxonomy" id="368408"/>
    <lineage>
        <taxon>Archaea</taxon>
        <taxon>Thermoproteota</taxon>
        <taxon>Thermoprotei</taxon>
        <taxon>Thermofilales</taxon>
        <taxon>Thermofilaceae</taxon>
        <taxon>Thermofilum</taxon>
    </lineage>
</organism>
<dbReference type="OrthoDB" id="31330at2157"/>
<dbReference type="Proteomes" id="UP000000641">
    <property type="component" value="Chromosome"/>
</dbReference>
<sequence>MEEYVAVRAHGLKSRLLSREDYEQIVEETRDISSYHEYSIINEKDTLEEKLDKIYRVYVSRITILAQSSSELAPFFYALLDRLEFENVKIQLRSILGYARPVIYYPYGRHVGPARLSGIRSEGALWDSLREAGIQGVEKLKFTTGLVAEREAFVDFLYIAHLMSQVRALRISSSAKDALLEALEEEAGYMLAYWSRVLGLENLHPFLRILGLQGVAPRELGTSGSTTDLLRQALEEVTRRVVKPLEKKFPVSLPYAYAFNHYARLEASNLEKILLGKSIGLPKEVILRNLVFYDSL</sequence>
<dbReference type="eggNOG" id="arCOG02459">
    <property type="taxonomic scope" value="Archaea"/>
</dbReference>
<evidence type="ECO:0000313" key="1">
    <source>
        <dbReference type="EMBL" id="ABL77748.1"/>
    </source>
</evidence>
<keyword evidence="2" id="KW-1185">Reference proteome</keyword>
<dbReference type="EnsemblBacteria" id="ABL77748">
    <property type="protein sequence ID" value="ABL77748"/>
    <property type="gene ID" value="Tpen_0339"/>
</dbReference>
<reference evidence="2" key="1">
    <citation type="journal article" date="2008" name="J. Bacteriol.">
        <title>Genome sequence of Thermofilum pendens reveals an exceptional loss of biosynthetic pathways without genome reduction.</title>
        <authorList>
            <person name="Anderson I."/>
            <person name="Rodriguez J."/>
            <person name="Susanti D."/>
            <person name="Porat I."/>
            <person name="Reich C."/>
            <person name="Ulrich L.E."/>
            <person name="Elkins J.G."/>
            <person name="Mavromatis K."/>
            <person name="Lykidis A."/>
            <person name="Kim E."/>
            <person name="Thompson L.S."/>
            <person name="Nolan M."/>
            <person name="Land M."/>
            <person name="Copeland A."/>
            <person name="Lapidus A."/>
            <person name="Lucas S."/>
            <person name="Detter C."/>
            <person name="Zhulin I.B."/>
            <person name="Olsen G.J."/>
            <person name="Whitman W."/>
            <person name="Mukhopadhyay B."/>
            <person name="Bristow J."/>
            <person name="Kyrpides N."/>
        </authorList>
    </citation>
    <scope>NUCLEOTIDE SEQUENCE [LARGE SCALE GENOMIC DNA]</scope>
    <source>
        <strain evidence="2">DSM 2475 / Hrk 5</strain>
    </source>
</reference>
<dbReference type="RefSeq" id="WP_011752013.1">
    <property type="nucleotide sequence ID" value="NC_008698.1"/>
</dbReference>
<evidence type="ECO:0000313" key="2">
    <source>
        <dbReference type="Proteomes" id="UP000000641"/>
    </source>
</evidence>
<dbReference type="InterPro" id="IPR036079">
    <property type="entry name" value="ATPase_csu/dsu_sf"/>
</dbReference>
<dbReference type="HOGENOM" id="CLU_945341_0_0_2"/>
<proteinExistence type="predicted"/>
<evidence type="ECO:0008006" key="3">
    <source>
        <dbReference type="Google" id="ProtNLM"/>
    </source>
</evidence>
<accession>A1RX18</accession>
<name>A1RX18_THEPD</name>
<dbReference type="GeneID" id="4601706"/>
<dbReference type="EMBL" id="CP000505">
    <property type="protein sequence ID" value="ABL77748.1"/>
    <property type="molecule type" value="Genomic_DNA"/>
</dbReference>